<dbReference type="AlphaFoldDB" id="A0A0F9D9V3"/>
<feature type="region of interest" description="Disordered" evidence="1">
    <location>
        <begin position="1"/>
        <end position="43"/>
    </location>
</feature>
<proteinExistence type="predicted"/>
<sequence length="66" mass="7337">MEYSTKKAPSGQFRVIGQDHSGDKGWRKGDYPTLSEAATQANPRGHSTIRFRVYDDRGKCVHGNGL</sequence>
<evidence type="ECO:0000256" key="1">
    <source>
        <dbReference type="SAM" id="MobiDB-lite"/>
    </source>
</evidence>
<organism evidence="2">
    <name type="scientific">marine sediment metagenome</name>
    <dbReference type="NCBI Taxonomy" id="412755"/>
    <lineage>
        <taxon>unclassified sequences</taxon>
        <taxon>metagenomes</taxon>
        <taxon>ecological metagenomes</taxon>
    </lineage>
</organism>
<dbReference type="EMBL" id="LAZR01032571">
    <property type="protein sequence ID" value="KKL50511.1"/>
    <property type="molecule type" value="Genomic_DNA"/>
</dbReference>
<reference evidence="2" key="1">
    <citation type="journal article" date="2015" name="Nature">
        <title>Complex archaea that bridge the gap between prokaryotes and eukaryotes.</title>
        <authorList>
            <person name="Spang A."/>
            <person name="Saw J.H."/>
            <person name="Jorgensen S.L."/>
            <person name="Zaremba-Niedzwiedzka K."/>
            <person name="Martijn J."/>
            <person name="Lind A.E."/>
            <person name="van Eijk R."/>
            <person name="Schleper C."/>
            <person name="Guy L."/>
            <person name="Ettema T.J."/>
        </authorList>
    </citation>
    <scope>NUCLEOTIDE SEQUENCE</scope>
</reference>
<comment type="caution">
    <text evidence="2">The sequence shown here is derived from an EMBL/GenBank/DDBJ whole genome shotgun (WGS) entry which is preliminary data.</text>
</comment>
<gene>
    <name evidence="2" type="ORF">LCGC14_2304740</name>
</gene>
<evidence type="ECO:0000313" key="2">
    <source>
        <dbReference type="EMBL" id="KKL50511.1"/>
    </source>
</evidence>
<accession>A0A0F9D9V3</accession>
<protein>
    <submittedName>
        <fullName evidence="2">Uncharacterized protein</fullName>
    </submittedName>
</protein>
<name>A0A0F9D9V3_9ZZZZ</name>
<feature type="compositionally biased region" description="Basic and acidic residues" evidence="1">
    <location>
        <begin position="20"/>
        <end position="30"/>
    </location>
</feature>